<keyword evidence="5" id="KW-0560">Oxidoreductase</keyword>
<keyword evidence="3" id="KW-0847">Vitamin C</keyword>
<comment type="caution">
    <text evidence="8">The sequence shown here is derived from an EMBL/GenBank/DDBJ whole genome shotgun (WGS) entry which is preliminary data.</text>
</comment>
<keyword evidence="4 5" id="KW-0408">Iron</keyword>
<reference evidence="8" key="1">
    <citation type="journal article" date="2023" name="Mol. Ecol. Resour.">
        <title>Chromosome-level genome assembly of a triploid poplar Populus alba 'Berolinensis'.</title>
        <authorList>
            <person name="Chen S."/>
            <person name="Yu Y."/>
            <person name="Wang X."/>
            <person name="Wang S."/>
            <person name="Zhang T."/>
            <person name="Zhou Y."/>
            <person name="He R."/>
            <person name="Meng N."/>
            <person name="Wang Y."/>
            <person name="Liu W."/>
            <person name="Liu Z."/>
            <person name="Liu J."/>
            <person name="Guo Q."/>
            <person name="Huang H."/>
            <person name="Sederoff R.R."/>
            <person name="Wang G."/>
            <person name="Qu G."/>
            <person name="Chen S."/>
        </authorList>
    </citation>
    <scope>NUCLEOTIDE SEQUENCE</scope>
    <source>
        <strain evidence="8">SC-2020</strain>
    </source>
</reference>
<feature type="compositionally biased region" description="Basic and acidic residues" evidence="6">
    <location>
        <begin position="1"/>
        <end position="12"/>
    </location>
</feature>
<evidence type="ECO:0000313" key="8">
    <source>
        <dbReference type="EMBL" id="KAJ7002857.1"/>
    </source>
</evidence>
<sequence>MEEKKRHAKGVEEFEGYGADPVPAEGQSLDWSDRLFLDVYPEDRRKHKFWPENPKSFREVLEEYTSRMQIFTGLVSKAIAKSLNLEADCFLNQFGKRAALQARFNYYSRCQRPDLVLGLKAHADGSGYTIILQDDVEGLQVFQDERWLTVPAISDALLVLMGDQMEIMTNGMFKSPVHRVLTNSDKERISVAVFYTPEPNKEIGPEEGLINEERKKIYKKVKDYADVHWEHYQQGKRALHVAKEMVLNDEEPQKPYISRHDGTIEVIPSPPSDLIPIIDLSLLSSSEPCSAQELQRLRSALCSWGCFQATGHGIPKSFLDKIRQVARDFFEQPMEEKKRHAKGVEEFEGYGADPVPAEGQSLDWSDRLFLNIMTNGMFKSPVHRVLTNSEKERISVAVFYAPEPNKEIGPEEGLINEERKQIYKKVKGYSVVHWEHYQQGKRSIHVAKVQTWGVYTEYQIREANISTRYS</sequence>
<evidence type="ECO:0000256" key="5">
    <source>
        <dbReference type="RuleBase" id="RU003682"/>
    </source>
</evidence>
<dbReference type="GO" id="GO:0046872">
    <property type="term" value="F:metal ion binding"/>
    <property type="evidence" value="ECO:0007669"/>
    <property type="project" value="UniProtKB-KW"/>
</dbReference>
<proteinExistence type="inferred from homology"/>
<name>A0AAD6W848_9ROSI</name>
<keyword evidence="2 5" id="KW-0479">Metal-binding</keyword>
<dbReference type="Pfam" id="PF03171">
    <property type="entry name" value="2OG-FeII_Oxy"/>
    <property type="match status" value="1"/>
</dbReference>
<dbReference type="InterPro" id="IPR005123">
    <property type="entry name" value="Oxoglu/Fe-dep_dioxygenase_dom"/>
</dbReference>
<feature type="domain" description="Fe2OG dioxygenase" evidence="7">
    <location>
        <begin position="98"/>
        <end position="197"/>
    </location>
</feature>
<gene>
    <name evidence="8" type="ORF">NC653_008160</name>
</gene>
<dbReference type="GO" id="GO:0016491">
    <property type="term" value="F:oxidoreductase activity"/>
    <property type="evidence" value="ECO:0007669"/>
    <property type="project" value="UniProtKB-KW"/>
</dbReference>
<dbReference type="InterPro" id="IPR044861">
    <property type="entry name" value="IPNS-like_FE2OG_OXY"/>
</dbReference>
<evidence type="ECO:0000256" key="4">
    <source>
        <dbReference type="ARBA" id="ARBA00023004"/>
    </source>
</evidence>
<evidence type="ECO:0000313" key="9">
    <source>
        <dbReference type="Proteomes" id="UP001164929"/>
    </source>
</evidence>
<dbReference type="Proteomes" id="UP001164929">
    <property type="component" value="Chromosome 3"/>
</dbReference>
<comment type="similarity">
    <text evidence="1 5">Belongs to the iron/ascorbate-dependent oxidoreductase family.</text>
</comment>
<dbReference type="PROSITE" id="PS51471">
    <property type="entry name" value="FE2OG_OXY"/>
    <property type="match status" value="1"/>
</dbReference>
<dbReference type="Gene3D" id="2.60.120.330">
    <property type="entry name" value="B-lactam Antibiotic, Isopenicillin N Synthase, Chain"/>
    <property type="match status" value="3"/>
</dbReference>
<evidence type="ECO:0000256" key="6">
    <source>
        <dbReference type="SAM" id="MobiDB-lite"/>
    </source>
</evidence>
<feature type="region of interest" description="Disordered" evidence="6">
    <location>
        <begin position="1"/>
        <end position="22"/>
    </location>
</feature>
<organism evidence="8 9">
    <name type="scientific">Populus alba x Populus x berolinensis</name>
    <dbReference type="NCBI Taxonomy" id="444605"/>
    <lineage>
        <taxon>Eukaryota</taxon>
        <taxon>Viridiplantae</taxon>
        <taxon>Streptophyta</taxon>
        <taxon>Embryophyta</taxon>
        <taxon>Tracheophyta</taxon>
        <taxon>Spermatophyta</taxon>
        <taxon>Magnoliopsida</taxon>
        <taxon>eudicotyledons</taxon>
        <taxon>Gunneridae</taxon>
        <taxon>Pentapetalae</taxon>
        <taxon>rosids</taxon>
        <taxon>fabids</taxon>
        <taxon>Malpighiales</taxon>
        <taxon>Salicaceae</taxon>
        <taxon>Saliceae</taxon>
        <taxon>Populus</taxon>
    </lineage>
</organism>
<evidence type="ECO:0000259" key="7">
    <source>
        <dbReference type="PROSITE" id="PS51471"/>
    </source>
</evidence>
<evidence type="ECO:0000256" key="2">
    <source>
        <dbReference type="ARBA" id="ARBA00022723"/>
    </source>
</evidence>
<dbReference type="InterPro" id="IPR050295">
    <property type="entry name" value="Plant_2OG-oxidoreductases"/>
</dbReference>
<dbReference type="InterPro" id="IPR026992">
    <property type="entry name" value="DIOX_N"/>
</dbReference>
<dbReference type="PANTHER" id="PTHR47991">
    <property type="entry name" value="OXOGLUTARATE/IRON-DEPENDENT DIOXYGENASE"/>
    <property type="match status" value="1"/>
</dbReference>
<keyword evidence="9" id="KW-1185">Reference proteome</keyword>
<evidence type="ECO:0000256" key="3">
    <source>
        <dbReference type="ARBA" id="ARBA00022896"/>
    </source>
</evidence>
<dbReference type="InterPro" id="IPR027443">
    <property type="entry name" value="IPNS-like_sf"/>
</dbReference>
<dbReference type="SUPFAM" id="SSF51197">
    <property type="entry name" value="Clavaminate synthase-like"/>
    <property type="match status" value="3"/>
</dbReference>
<evidence type="ECO:0000256" key="1">
    <source>
        <dbReference type="ARBA" id="ARBA00008056"/>
    </source>
</evidence>
<accession>A0AAD6W848</accession>
<protein>
    <submittedName>
        <fullName evidence="8">Protein SRG1-like isoform X1</fullName>
    </submittedName>
</protein>
<dbReference type="GO" id="GO:0031418">
    <property type="term" value="F:L-ascorbic acid binding"/>
    <property type="evidence" value="ECO:0007669"/>
    <property type="project" value="UniProtKB-KW"/>
</dbReference>
<dbReference type="EMBL" id="JAQIZT010000003">
    <property type="protein sequence ID" value="KAJ7002857.1"/>
    <property type="molecule type" value="Genomic_DNA"/>
</dbReference>
<dbReference type="AlphaFoldDB" id="A0AAD6W848"/>
<dbReference type="Pfam" id="PF14226">
    <property type="entry name" value="DIOX_N"/>
    <property type="match status" value="1"/>
</dbReference>